<keyword evidence="6" id="KW-1185">Reference proteome</keyword>
<dbReference type="EMBL" id="LKEV01000002">
    <property type="protein sequence ID" value="KQB86855.1"/>
    <property type="molecule type" value="Genomic_DNA"/>
</dbReference>
<evidence type="ECO:0000256" key="2">
    <source>
        <dbReference type="SAM" id="MobiDB-lite"/>
    </source>
</evidence>
<proteinExistence type="predicted"/>
<feature type="signal peptide" evidence="3">
    <location>
        <begin position="1"/>
        <end position="27"/>
    </location>
</feature>
<dbReference type="RefSeq" id="WP_069724569.1">
    <property type="nucleotide sequence ID" value="NZ_JAUSQY010000001.1"/>
</dbReference>
<dbReference type="PATRIC" id="fig|1544413.3.peg.1071"/>
<dbReference type="AlphaFoldDB" id="A0A0Q0YJ85"/>
<evidence type="ECO:0000313" key="5">
    <source>
        <dbReference type="EMBL" id="KQB86855.1"/>
    </source>
</evidence>
<sequence>MNVMPSLKRSLAAAAACTIALSPAAMALAQDNADTQVLAAAPVAFGEAIYDESGVLSDAQVTELEQAVAQFQKAHQRNLKIAFVGSWDGLSNEQWAKQSLNANGGGNLALLAVNTTDEQYIVASGQTWSTSETRALENAVQSSLSNKDWYGAATAFIDTANSSGQVSSNSMVWLGAGAVAVAGAGGGIWYTSRKRRKKEDRAVVESARRIDPSDTTSLAQLPIPALGQVADDYFVATDESIRRGEEELAVATAEFGSARTRPFRRALDKAQTAIKRAYDIHDQLNDAIPETNEEKRALLTEVITSCSTAQQALDEQAKDFAEMRSLLLNADAKIAEITQRTVDIRARLPKVEGILDNLRKRYPEATVASVQDNPELAAASLDAAENSLSAARGLAQKPAGQQGGLVMVLREAEHAVEVADRMLTGVEHADENIATARASLRSLIEEVEEEITEAEELRARGTANGAQADWTSLEATVEEARRLVDEARNKGEEDPLGAYTELNDLDARLDEQLDSLRETTSTQDRLVRLYRQHSDASRTAIQSAEDLIASRGRLVGTQARTYLSEAKQLAQRAQETQESNLRQAIEQARQATQRAQSAMKAAQSDIDEHYRRQRRQDFSSGAGSLLTGMVIGNILSGGHGHGGGFGGGFDGGGDFGGGDDFFGGSF</sequence>
<feature type="region of interest" description="Disordered" evidence="2">
    <location>
        <begin position="598"/>
        <end position="618"/>
    </location>
</feature>
<dbReference type="OrthoDB" id="5105562at2"/>
<dbReference type="InterPro" id="IPR007621">
    <property type="entry name" value="TPM_dom"/>
</dbReference>
<keyword evidence="1" id="KW-0175">Coiled coil</keyword>
<dbReference type="STRING" id="1544413.Clow_01066"/>
<protein>
    <recommendedName>
        <fullName evidence="4">TPM domain-containing protein</fullName>
    </recommendedName>
</protein>
<reference evidence="5 6" key="1">
    <citation type="submission" date="2015-10" db="EMBL/GenBank/DDBJ databases">
        <title>Corynebacteirum lowii and Corynebacterium oculi species nova, derived from human clinical disease and and emended description of Corynebacterium mastiditis.</title>
        <authorList>
            <person name="Bernard K."/>
            <person name="Pacheco A.L."/>
            <person name="Mcdougall C."/>
            <person name="Burtx T."/>
            <person name="Weibe D."/>
            <person name="Tyler S."/>
            <person name="Olson A.B."/>
            <person name="Cnockaert M."/>
            <person name="Eguchi H."/>
            <person name="Kuwahara T."/>
            <person name="Nakayama-Imaohji H."/>
            <person name="Boudewijins M."/>
            <person name="Van Hoecke F."/>
            <person name="Bernier A.-M."/>
            <person name="Vandamme P."/>
        </authorList>
    </citation>
    <scope>NUCLEOTIDE SEQUENCE [LARGE SCALE GENOMIC DNA]</scope>
    <source>
        <strain evidence="5 6">NML 130206</strain>
    </source>
</reference>
<evidence type="ECO:0000259" key="4">
    <source>
        <dbReference type="Pfam" id="PF04536"/>
    </source>
</evidence>
<evidence type="ECO:0000256" key="1">
    <source>
        <dbReference type="SAM" id="Coils"/>
    </source>
</evidence>
<feature type="coiled-coil region" evidence="1">
    <location>
        <begin position="426"/>
        <end position="519"/>
    </location>
</feature>
<dbReference type="Gene3D" id="3.10.310.50">
    <property type="match status" value="1"/>
</dbReference>
<feature type="domain" description="TPM" evidence="4">
    <location>
        <begin position="49"/>
        <end position="160"/>
    </location>
</feature>
<organism evidence="5 6">
    <name type="scientific">Corynebacterium lowii</name>
    <dbReference type="NCBI Taxonomy" id="1544413"/>
    <lineage>
        <taxon>Bacteria</taxon>
        <taxon>Bacillati</taxon>
        <taxon>Actinomycetota</taxon>
        <taxon>Actinomycetes</taxon>
        <taxon>Mycobacteriales</taxon>
        <taxon>Corynebacteriaceae</taxon>
        <taxon>Corynebacterium</taxon>
    </lineage>
</organism>
<keyword evidence="3" id="KW-0732">Signal</keyword>
<comment type="caution">
    <text evidence="5">The sequence shown here is derived from an EMBL/GenBank/DDBJ whole genome shotgun (WGS) entry which is preliminary data.</text>
</comment>
<evidence type="ECO:0000313" key="6">
    <source>
        <dbReference type="Proteomes" id="UP000050488"/>
    </source>
</evidence>
<name>A0A0Q0YJ85_9CORY</name>
<feature type="chain" id="PRO_5038859672" description="TPM domain-containing protein" evidence="3">
    <location>
        <begin position="28"/>
        <end position="666"/>
    </location>
</feature>
<gene>
    <name evidence="5" type="ORF">Clow_01066</name>
</gene>
<evidence type="ECO:0000256" key="3">
    <source>
        <dbReference type="SAM" id="SignalP"/>
    </source>
</evidence>
<dbReference type="Pfam" id="PF04536">
    <property type="entry name" value="TPM_phosphatase"/>
    <property type="match status" value="1"/>
</dbReference>
<accession>A0A0Q0YJ85</accession>
<dbReference type="Proteomes" id="UP000050488">
    <property type="component" value="Unassembled WGS sequence"/>
</dbReference>